<sequence>MIKTFDKGEISAKRVMFETAPFDNETEILGPIKLHLWASSSTDDMDIFVSLRNINPQGKEVVNSGALTENFPISQGWLRASLRKLDEELSTEYKPYYAFDEVQKLIPGKVYPLDIEIWDSSVVLSKGHRLLLEIGSQNQSGCALLMQTSDDRNWDADTTIYTGGKYASYLLLPVIP</sequence>
<comment type="caution">
    <text evidence="2">The sequence shown here is derived from an EMBL/GenBank/DDBJ whole genome shotgun (WGS) entry which is preliminary data.</text>
</comment>
<evidence type="ECO:0000313" key="2">
    <source>
        <dbReference type="EMBL" id="MDQ0497039.1"/>
    </source>
</evidence>
<dbReference type="Proteomes" id="UP001242811">
    <property type="component" value="Unassembled WGS sequence"/>
</dbReference>
<dbReference type="SUPFAM" id="SSF49785">
    <property type="entry name" value="Galactose-binding domain-like"/>
    <property type="match status" value="1"/>
</dbReference>
<dbReference type="InterPro" id="IPR008979">
    <property type="entry name" value="Galactose-bd-like_sf"/>
</dbReference>
<evidence type="ECO:0000313" key="3">
    <source>
        <dbReference type="Proteomes" id="UP001242811"/>
    </source>
</evidence>
<dbReference type="SMART" id="SM00939">
    <property type="entry name" value="PepX_C"/>
    <property type="match status" value="1"/>
</dbReference>
<dbReference type="GO" id="GO:0016787">
    <property type="term" value="F:hydrolase activity"/>
    <property type="evidence" value="ECO:0007669"/>
    <property type="project" value="UniProtKB-KW"/>
</dbReference>
<proteinExistence type="predicted"/>
<reference evidence="2 3" key="1">
    <citation type="submission" date="2023-07" db="EMBL/GenBank/DDBJ databases">
        <title>Genomic Encyclopedia of Type Strains, Phase IV (KMG-IV): sequencing the most valuable type-strain genomes for metagenomic binning, comparative biology and taxonomic classification.</title>
        <authorList>
            <person name="Goeker M."/>
        </authorList>
    </citation>
    <scope>NUCLEOTIDE SEQUENCE [LARGE SCALE GENOMIC DNA]</scope>
    <source>
        <strain evidence="2 3">DSM 14914</strain>
    </source>
</reference>
<dbReference type="Gene3D" id="2.60.120.260">
    <property type="entry name" value="Galactose-binding domain-like"/>
    <property type="match status" value="1"/>
</dbReference>
<name>A0ABU0L6X4_9BACL</name>
<feature type="domain" description="Xaa-Pro dipeptidyl-peptidase C-terminal" evidence="1">
    <location>
        <begin position="1"/>
        <end position="171"/>
    </location>
</feature>
<dbReference type="EMBL" id="JAUSWA010000050">
    <property type="protein sequence ID" value="MDQ0497039.1"/>
    <property type="molecule type" value="Genomic_DNA"/>
</dbReference>
<protein>
    <submittedName>
        <fullName evidence="2">CocE/NonD family hydrolase</fullName>
    </submittedName>
</protein>
<gene>
    <name evidence="2" type="ORF">QOZ95_005239</name>
</gene>
<keyword evidence="3" id="KW-1185">Reference proteome</keyword>
<keyword evidence="2" id="KW-0378">Hydrolase</keyword>
<organism evidence="2 3">
    <name type="scientific">Paenibacillus brasilensis</name>
    <dbReference type="NCBI Taxonomy" id="128574"/>
    <lineage>
        <taxon>Bacteria</taxon>
        <taxon>Bacillati</taxon>
        <taxon>Bacillota</taxon>
        <taxon>Bacilli</taxon>
        <taxon>Bacillales</taxon>
        <taxon>Paenibacillaceae</taxon>
        <taxon>Paenibacillus</taxon>
    </lineage>
</organism>
<accession>A0ABU0L6X4</accession>
<dbReference type="Pfam" id="PF08530">
    <property type="entry name" value="PepX_C"/>
    <property type="match status" value="1"/>
</dbReference>
<evidence type="ECO:0000259" key="1">
    <source>
        <dbReference type="SMART" id="SM00939"/>
    </source>
</evidence>
<dbReference type="InterPro" id="IPR013736">
    <property type="entry name" value="Xaa-Pro_dipept_C"/>
</dbReference>